<evidence type="ECO:0000256" key="6">
    <source>
        <dbReference type="ARBA" id="ARBA00022438"/>
    </source>
</evidence>
<dbReference type="Gene3D" id="1.10.390.10">
    <property type="entry name" value="Neutral Protease Domain 2"/>
    <property type="match status" value="1"/>
</dbReference>
<dbReference type="Pfam" id="PF17900">
    <property type="entry name" value="Peptidase_M1_N"/>
    <property type="match status" value="1"/>
</dbReference>
<dbReference type="GO" id="GO:0006508">
    <property type="term" value="P:proteolysis"/>
    <property type="evidence" value="ECO:0007669"/>
    <property type="project" value="UniProtKB-UniRule"/>
</dbReference>
<dbReference type="InterPro" id="IPR001930">
    <property type="entry name" value="Peptidase_M1"/>
</dbReference>
<dbReference type="NCBIfam" id="TIGR02414">
    <property type="entry name" value="pepN_proteo"/>
    <property type="match status" value="1"/>
</dbReference>
<evidence type="ECO:0000256" key="1">
    <source>
        <dbReference type="ARBA" id="ARBA00000098"/>
    </source>
</evidence>
<keyword evidence="7" id="KW-0645">Protease</keyword>
<evidence type="ECO:0000259" key="14">
    <source>
        <dbReference type="Pfam" id="PF01433"/>
    </source>
</evidence>
<evidence type="ECO:0000256" key="2">
    <source>
        <dbReference type="ARBA" id="ARBA00001947"/>
    </source>
</evidence>
<dbReference type="GO" id="GO:0008270">
    <property type="term" value="F:zinc ion binding"/>
    <property type="evidence" value="ECO:0007669"/>
    <property type="project" value="InterPro"/>
</dbReference>
<feature type="domain" description="Peptidase M1 alanyl aminopeptidase C-terminal" evidence="16">
    <location>
        <begin position="574"/>
        <end position="887"/>
    </location>
</feature>
<dbReference type="Gene3D" id="2.60.40.1840">
    <property type="match status" value="1"/>
</dbReference>
<comment type="similarity">
    <text evidence="3">Belongs to the peptidase M1 family.</text>
</comment>
<dbReference type="GO" id="GO:0016285">
    <property type="term" value="F:alanyl aminopeptidase activity"/>
    <property type="evidence" value="ECO:0007669"/>
    <property type="project" value="UniProtKB-EC"/>
</dbReference>
<comment type="cofactor">
    <cofactor evidence="2">
        <name>Zn(2+)</name>
        <dbReference type="ChEBI" id="CHEBI:29105"/>
    </cofactor>
</comment>
<dbReference type="InterPro" id="IPR045357">
    <property type="entry name" value="Aminopeptidase_N-like_N"/>
</dbReference>
<feature type="domain" description="Peptidase M1 membrane alanine aminopeptidase" evidence="14">
    <location>
        <begin position="247"/>
        <end position="460"/>
    </location>
</feature>
<dbReference type="InterPro" id="IPR037144">
    <property type="entry name" value="Peptidase_M1_pepN_C_sf"/>
</dbReference>
<keyword evidence="8" id="KW-0479">Metal-binding</keyword>
<keyword evidence="9 18" id="KW-0378">Hydrolase</keyword>
<feature type="domain" description="Aminopeptidase N-like N-terminal" evidence="17">
    <location>
        <begin position="112"/>
        <end position="207"/>
    </location>
</feature>
<dbReference type="PRINTS" id="PR00756">
    <property type="entry name" value="ALADIPTASE"/>
</dbReference>
<evidence type="ECO:0000313" key="18">
    <source>
        <dbReference type="EMBL" id="TLS69252.1"/>
    </source>
</evidence>
<dbReference type="Gene3D" id="3.30.2010.30">
    <property type="match status" value="1"/>
</dbReference>
<evidence type="ECO:0000313" key="19">
    <source>
        <dbReference type="Proteomes" id="UP000306585"/>
    </source>
</evidence>
<organism evidence="18 19">
    <name type="scientific">Mariprofundus erugo</name>
    <dbReference type="NCBI Taxonomy" id="2528639"/>
    <lineage>
        <taxon>Bacteria</taxon>
        <taxon>Pseudomonadati</taxon>
        <taxon>Pseudomonadota</taxon>
        <taxon>Candidatius Mariprofundia</taxon>
        <taxon>Mariprofundales</taxon>
        <taxon>Mariprofundaceae</taxon>
        <taxon>Mariprofundus</taxon>
    </lineage>
</organism>
<dbReference type="FunFam" id="1.10.390.10:FF:000002">
    <property type="entry name" value="Aminopeptidase N"/>
    <property type="match status" value="1"/>
</dbReference>
<gene>
    <name evidence="18" type="primary">pepN</name>
    <name evidence="18" type="ORF">FEF65_01860</name>
</gene>
<dbReference type="EC" id="3.4.11.2" evidence="4 13"/>
<dbReference type="FunFam" id="2.60.40.1840:FF:000001">
    <property type="entry name" value="Aminopeptidase N"/>
    <property type="match status" value="1"/>
</dbReference>
<dbReference type="AlphaFoldDB" id="A0A5R9H066"/>
<comment type="caution">
    <text evidence="18">The sequence shown here is derived from an EMBL/GenBank/DDBJ whole genome shotgun (WGS) entry which is preliminary data.</text>
</comment>
<evidence type="ECO:0000256" key="12">
    <source>
        <dbReference type="ARBA" id="ARBA00059739"/>
    </source>
</evidence>
<dbReference type="Proteomes" id="UP000306585">
    <property type="component" value="Unassembled WGS sequence"/>
</dbReference>
<protein>
    <recommendedName>
        <fullName evidence="5 13">Aminopeptidase N</fullName>
        <ecNumber evidence="4 13">3.4.11.2</ecNumber>
    </recommendedName>
</protein>
<evidence type="ECO:0000256" key="9">
    <source>
        <dbReference type="ARBA" id="ARBA00022801"/>
    </source>
</evidence>
<accession>A0A5R9H066</accession>
<evidence type="ECO:0000256" key="3">
    <source>
        <dbReference type="ARBA" id="ARBA00010136"/>
    </source>
</evidence>
<dbReference type="PANTHER" id="PTHR46322:SF1">
    <property type="entry name" value="PUROMYCIN-SENSITIVE AMINOPEPTIDASE"/>
    <property type="match status" value="1"/>
</dbReference>
<evidence type="ECO:0000256" key="11">
    <source>
        <dbReference type="ARBA" id="ARBA00023049"/>
    </source>
</evidence>
<dbReference type="Gene3D" id="1.25.50.10">
    <property type="entry name" value="Peptidase M1, alanyl aminopeptidase, C-terminal domain"/>
    <property type="match status" value="1"/>
</dbReference>
<comment type="function">
    <text evidence="12">Aminopeptidase N is involved in the degradation of intracellular peptides generated by protein breakdown during normal growth as well as in response to nutrient starvation.</text>
</comment>
<evidence type="ECO:0000259" key="15">
    <source>
        <dbReference type="Pfam" id="PF11940"/>
    </source>
</evidence>
<dbReference type="CDD" id="cd09600">
    <property type="entry name" value="M1_APN"/>
    <property type="match status" value="1"/>
</dbReference>
<sequence>MSGHTCAGGSGCPQEERVVSKNRTVYLKDYQPPQWLVDDVYLDFALQPSATEVISTIRYRRNPLAEQGDALLLDGHDMELLSIRLDGELLMPERYRVHAGGLEIPAVPERFTLEVTTRIDPQGNTSLDGLYRSGGNYCTQCEAQGFRKITYYPDRPDVMAPFTVRMTADAADNPVLLSNGNPVASGKLDDGRHWAEWQDPFAKPAYLFALVAGNLACVEDHFVTASGRTIALRIYTEAHHIDQCDHAMASLKRAMRWDEERFGLEYDLDLFMLVAVDDFNMGAMENKGLNIFNSQLVFASPEIATDDDYISIEAVIGHEYFHNWTGNRVTCRDWFQLSLKEGLTVFRDQCFTSDLHSAAVKRIEDVRLLRALQFAEDASPMAHPIRPASYMEINNFYTVTVYEKGAEIVRLYQTLLGIDGFRRGMDLYFQRHDGQAVATEDFLAAMADANDADLSQMQRWYDQAGTPRLSVRMEYDSAAHRCTLHVSQSCPSTPEAEVKQPFLIPLALGLLRADGTPLALQLAGEAEGCGSSRTLLVTEAEQSFTFVNVPEAPVPSLLRDFSAPVILDYPYRAEDDAFLMAYDEDPFNRWAAAQRLAMRTMLAMLAGEAADVELIATAFSRLLADPDLDAALKAEALMLPSESEVADACAVADPGHIHEVREQLRVRIATLLQGELESTHAELAAASGLDDLAMQQRKLKNVCLSYLLTLKTGRVIELAYRCFLQAACMTDQYAALAGLASCDCAERKLALSAFEAQWQGEANVMGKWLAVQAGSSLPDTLEQVKQLLAHPAFDLRNPNKVRALIGTFALRNPALFHAIDGSGYRFVADQVLQLDRMNPQVAARMVRALMNWKRLEPVRSGLMRAQLQRLSDAGLSADVGEIVSKSL</sequence>
<evidence type="ECO:0000256" key="10">
    <source>
        <dbReference type="ARBA" id="ARBA00022833"/>
    </source>
</evidence>
<keyword evidence="6 18" id="KW-0031">Aminopeptidase</keyword>
<evidence type="ECO:0000256" key="8">
    <source>
        <dbReference type="ARBA" id="ARBA00022723"/>
    </source>
</evidence>
<evidence type="ECO:0000259" key="17">
    <source>
        <dbReference type="Pfam" id="PF17900"/>
    </source>
</evidence>
<dbReference type="Pfam" id="PF01433">
    <property type="entry name" value="Peptidase_M1"/>
    <property type="match status" value="1"/>
</dbReference>
<dbReference type="InterPro" id="IPR014782">
    <property type="entry name" value="Peptidase_M1_dom"/>
</dbReference>
<proteinExistence type="inferred from homology"/>
<evidence type="ECO:0000256" key="5">
    <source>
        <dbReference type="ARBA" id="ARBA00015611"/>
    </source>
</evidence>
<dbReference type="Pfam" id="PF17432">
    <property type="entry name" value="DUF3458_C"/>
    <property type="match status" value="1"/>
</dbReference>
<evidence type="ECO:0000256" key="13">
    <source>
        <dbReference type="NCBIfam" id="TIGR02414"/>
    </source>
</evidence>
<name>A0A5R9H066_9PROT</name>
<evidence type="ECO:0000259" key="16">
    <source>
        <dbReference type="Pfam" id="PF17432"/>
    </source>
</evidence>
<dbReference type="InterPro" id="IPR042097">
    <property type="entry name" value="Aminopeptidase_N-like_N_sf"/>
</dbReference>
<evidence type="ECO:0000256" key="7">
    <source>
        <dbReference type="ARBA" id="ARBA00022670"/>
    </source>
</evidence>
<dbReference type="FunFam" id="3.30.2010.30:FF:000002">
    <property type="entry name" value="Putative aminopeptidase N"/>
    <property type="match status" value="1"/>
</dbReference>
<dbReference type="GO" id="GO:0008237">
    <property type="term" value="F:metallopeptidase activity"/>
    <property type="evidence" value="ECO:0007669"/>
    <property type="project" value="UniProtKB-UniRule"/>
</dbReference>
<keyword evidence="19" id="KW-1185">Reference proteome</keyword>
<dbReference type="PANTHER" id="PTHR46322">
    <property type="entry name" value="PUROMYCIN-SENSITIVE AMINOPEPTIDASE"/>
    <property type="match status" value="1"/>
</dbReference>
<dbReference type="Pfam" id="PF11940">
    <property type="entry name" value="DUF3458"/>
    <property type="match status" value="1"/>
</dbReference>
<dbReference type="InterPro" id="IPR012779">
    <property type="entry name" value="Peptidase_M1_pepN"/>
</dbReference>
<dbReference type="InterPro" id="IPR027268">
    <property type="entry name" value="Peptidase_M4/M1_CTD_sf"/>
</dbReference>
<dbReference type="RefSeq" id="WP_138238065.1">
    <property type="nucleotide sequence ID" value="NZ_VBRY01000001.1"/>
</dbReference>
<dbReference type="Gene3D" id="2.60.40.1730">
    <property type="entry name" value="tricorn interacting facor f3 domain"/>
    <property type="match status" value="1"/>
</dbReference>
<dbReference type="InterPro" id="IPR038438">
    <property type="entry name" value="PepN_Ig-like_sf"/>
</dbReference>
<dbReference type="SUPFAM" id="SSF63737">
    <property type="entry name" value="Leukotriene A4 hydrolase N-terminal domain"/>
    <property type="match status" value="1"/>
</dbReference>
<dbReference type="EMBL" id="VBRY01000001">
    <property type="protein sequence ID" value="TLS69252.1"/>
    <property type="molecule type" value="Genomic_DNA"/>
</dbReference>
<reference evidence="18 19" key="1">
    <citation type="journal article" date="2019" name="Appl. Environ. Microbiol.">
        <title>Environmental Evidence and Genomic Insight of Iron-oxidizing Bacteria Preference Towards More Corrosion Resistant Stainless Steel at Higher Salinities.</title>
        <authorList>
            <person name="Garrison C.E."/>
            <person name="Price K.A."/>
            <person name="Field E.K."/>
        </authorList>
    </citation>
    <scope>NUCLEOTIDE SEQUENCE [LARGE SCALE GENOMIC DNA]</scope>
    <source>
        <strain evidence="18 19">P3</strain>
    </source>
</reference>
<feature type="domain" description="Peptidase M1 alanyl aminopeptidase Ig-like fold" evidence="15">
    <location>
        <begin position="465"/>
        <end position="569"/>
    </location>
</feature>
<dbReference type="SUPFAM" id="SSF55486">
    <property type="entry name" value="Metalloproteases ('zincins'), catalytic domain"/>
    <property type="match status" value="1"/>
</dbReference>
<dbReference type="InterPro" id="IPR024601">
    <property type="entry name" value="Peptidase_M1_pepN_C"/>
</dbReference>
<dbReference type="InterPro" id="IPR035414">
    <property type="entry name" value="Peptidase_M1_pepN_Ig-like"/>
</dbReference>
<keyword evidence="10" id="KW-0862">Zinc</keyword>
<dbReference type="FunFam" id="2.60.40.1730:FF:000005">
    <property type="entry name" value="Aminopeptidase N"/>
    <property type="match status" value="1"/>
</dbReference>
<comment type="catalytic activity">
    <reaction evidence="1">
        <text>Release of an N-terminal amino acid, Xaa-|-Yaa- from a peptide, amide or arylamide. Xaa is preferably Ala, but may be most amino acids including Pro (slow action). When a terminal hydrophobic residue is followed by a prolyl residue, the two may be released as an intact Xaa-Pro dipeptide.</text>
        <dbReference type="EC" id="3.4.11.2"/>
    </reaction>
</comment>
<evidence type="ECO:0000256" key="4">
    <source>
        <dbReference type="ARBA" id="ARBA00012564"/>
    </source>
</evidence>
<keyword evidence="11" id="KW-0482">Metalloprotease</keyword>